<name>A0ACD5V0E1_AVESA</name>
<proteinExistence type="predicted"/>
<organism evidence="1 2">
    <name type="scientific">Avena sativa</name>
    <name type="common">Oat</name>
    <dbReference type="NCBI Taxonomy" id="4498"/>
    <lineage>
        <taxon>Eukaryota</taxon>
        <taxon>Viridiplantae</taxon>
        <taxon>Streptophyta</taxon>
        <taxon>Embryophyta</taxon>
        <taxon>Tracheophyta</taxon>
        <taxon>Spermatophyta</taxon>
        <taxon>Magnoliopsida</taxon>
        <taxon>Liliopsida</taxon>
        <taxon>Poales</taxon>
        <taxon>Poaceae</taxon>
        <taxon>BOP clade</taxon>
        <taxon>Pooideae</taxon>
        <taxon>Poodae</taxon>
        <taxon>Poeae</taxon>
        <taxon>Poeae Chloroplast Group 1 (Aveneae type)</taxon>
        <taxon>Aveninae</taxon>
        <taxon>Avena</taxon>
    </lineage>
</organism>
<protein>
    <submittedName>
        <fullName evidence="1">Uncharacterized protein</fullName>
    </submittedName>
</protein>
<evidence type="ECO:0000313" key="2">
    <source>
        <dbReference type="Proteomes" id="UP001732700"/>
    </source>
</evidence>
<evidence type="ECO:0000313" key="1">
    <source>
        <dbReference type="EnsemblPlants" id="AVESA.00010b.r2.2DG0358200.2.CDS"/>
    </source>
</evidence>
<reference evidence="1" key="1">
    <citation type="submission" date="2021-05" db="EMBL/GenBank/DDBJ databases">
        <authorList>
            <person name="Scholz U."/>
            <person name="Mascher M."/>
            <person name="Fiebig A."/>
        </authorList>
    </citation>
    <scope>NUCLEOTIDE SEQUENCE [LARGE SCALE GENOMIC DNA]</scope>
</reference>
<dbReference type="Proteomes" id="UP001732700">
    <property type="component" value="Chromosome 2D"/>
</dbReference>
<accession>A0ACD5V0E1</accession>
<sequence>MNTKKIKLHDQYRHCNGMMPLRDPSPAARFRSSSPDLSSAFCQGFATYAGHQHQQQQQQQQGGAGWPREEYHAAPAMPAFPPSCVGSSTAAFYAAENLLGMAQFDLPPFGMLPPARTMPSAAPRARTNNELFRLDPMLLDQSSSVRTYYVRPQRREDAAELPLPAPTHQQQQQERAHHHGLFVGAAAAREAPSSSLQNQMEQQLSARSLVGAPASHGGIVCVNGAAARPATPPPSKTRIRWTQDLHERFVECVNQLGGADRATPKGILKLMNSDGLTIYHIKSHLQKYRTAKCMPAPSSPSEGKQQEKRAGDTTQDLLEPRTYLSSYNHPFHSLSLTRNAYILDCCAHDVSSITQTVPLLILISSNTYGLIFGSGMHITEALRVQLDVQRRLHEQLEIQRKLQVRIEEQGKRLQEMFEEQLRASRNVQASCSPSTDPDDVVLFPTATAEQDDGPVFIDIDTVDDDDDDVQLLSVATSSYDGDL</sequence>
<dbReference type="EnsemblPlants" id="AVESA.00010b.r2.2DG0358200.2">
    <property type="protein sequence ID" value="AVESA.00010b.r2.2DG0358200.2.CDS"/>
    <property type="gene ID" value="AVESA.00010b.r2.2DG0358200"/>
</dbReference>
<keyword evidence="2" id="KW-1185">Reference proteome</keyword>
<reference evidence="1" key="2">
    <citation type="submission" date="2025-09" db="UniProtKB">
        <authorList>
            <consortium name="EnsemblPlants"/>
        </authorList>
    </citation>
    <scope>IDENTIFICATION</scope>
</reference>